<feature type="region of interest" description="Disordered" evidence="1">
    <location>
        <begin position="194"/>
        <end position="342"/>
    </location>
</feature>
<feature type="region of interest" description="Disordered" evidence="1">
    <location>
        <begin position="55"/>
        <end position="74"/>
    </location>
</feature>
<evidence type="ECO:0000313" key="4">
    <source>
        <dbReference type="Proteomes" id="UP001469553"/>
    </source>
</evidence>
<evidence type="ECO:0000313" key="3">
    <source>
        <dbReference type="EMBL" id="MEQ2299272.1"/>
    </source>
</evidence>
<comment type="caution">
    <text evidence="3">The sequence shown here is derived from an EMBL/GenBank/DDBJ whole genome shotgun (WGS) entry which is preliminary data.</text>
</comment>
<dbReference type="EMBL" id="JAHRIP010047925">
    <property type="protein sequence ID" value="MEQ2299272.1"/>
    <property type="molecule type" value="Genomic_DNA"/>
</dbReference>
<dbReference type="Proteomes" id="UP001469553">
    <property type="component" value="Unassembled WGS sequence"/>
</dbReference>
<protein>
    <recommendedName>
        <fullName evidence="2">H15 domain-containing protein</fullName>
    </recommendedName>
</protein>
<dbReference type="Gene3D" id="1.10.10.10">
    <property type="entry name" value="Winged helix-like DNA-binding domain superfamily/Winged helix DNA-binding domain"/>
    <property type="match status" value="1"/>
</dbReference>
<evidence type="ECO:0000259" key="2">
    <source>
        <dbReference type="PROSITE" id="PS51504"/>
    </source>
</evidence>
<keyword evidence="4" id="KW-1185">Reference proteome</keyword>
<evidence type="ECO:0000256" key="1">
    <source>
        <dbReference type="SAM" id="MobiDB-lite"/>
    </source>
</evidence>
<feature type="compositionally biased region" description="Basic residues" evidence="1">
    <location>
        <begin position="319"/>
        <end position="342"/>
    </location>
</feature>
<gene>
    <name evidence="3" type="ORF">AMECASPLE_013637</name>
</gene>
<dbReference type="InterPro" id="IPR005818">
    <property type="entry name" value="Histone_H1/H5_H15"/>
</dbReference>
<accession>A0ABV0Z035</accession>
<name>A0ABV0Z035_9TELE</name>
<feature type="compositionally biased region" description="Basic residues" evidence="1">
    <location>
        <begin position="299"/>
        <end position="310"/>
    </location>
</feature>
<reference evidence="3 4" key="1">
    <citation type="submission" date="2021-06" db="EMBL/GenBank/DDBJ databases">
        <authorList>
            <person name="Palmer J.M."/>
        </authorList>
    </citation>
    <scope>NUCLEOTIDE SEQUENCE [LARGE SCALE GENOMIC DNA]</scope>
    <source>
        <strain evidence="3 4">AS_MEX2019</strain>
        <tissue evidence="3">Muscle</tissue>
    </source>
</reference>
<dbReference type="PROSITE" id="PS51504">
    <property type="entry name" value="H15"/>
    <property type="match status" value="1"/>
</dbReference>
<proteinExistence type="predicted"/>
<dbReference type="Pfam" id="PF00538">
    <property type="entry name" value="Linker_histone"/>
    <property type="match status" value="1"/>
</dbReference>
<dbReference type="InterPro" id="IPR036388">
    <property type="entry name" value="WH-like_DNA-bd_sf"/>
</dbReference>
<organism evidence="3 4">
    <name type="scientific">Ameca splendens</name>
    <dbReference type="NCBI Taxonomy" id="208324"/>
    <lineage>
        <taxon>Eukaryota</taxon>
        <taxon>Metazoa</taxon>
        <taxon>Chordata</taxon>
        <taxon>Craniata</taxon>
        <taxon>Vertebrata</taxon>
        <taxon>Euteleostomi</taxon>
        <taxon>Actinopterygii</taxon>
        <taxon>Neopterygii</taxon>
        <taxon>Teleostei</taxon>
        <taxon>Neoteleostei</taxon>
        <taxon>Acanthomorphata</taxon>
        <taxon>Ovalentaria</taxon>
        <taxon>Atherinomorphae</taxon>
        <taxon>Cyprinodontiformes</taxon>
        <taxon>Goodeidae</taxon>
        <taxon>Ameca</taxon>
    </lineage>
</organism>
<sequence>MSGEGRMKHTLKKTSCLKQPGGSVILWACFALELETCNVRRCKMVSVKYQKITSGGMKQPDNLSKNPAGRGLGKAGAKRLGRLLKRVIQPQEEPAGKGKATLPKTPVRLFKHQIETKANVTPKENSTKQISKVILSVVSQCKHRGGISMTELKQTLAAEGYNVAKKNRQINTVTERLVNNETLVRTTRNTSFKLNNKKVMETPTAEVNTEKSPKPTWKLRGKTAATKSPEGATRSQKKDRKTQKARDRTQKLKGSTGRAAVKSQKQRPARKSRENPRKPARKKPQLAKNRTIQVQRPPAKAKRTQRRQPKQVKSSQRGRPQRRPKRLQTQHRRQHRQNTRRA</sequence>
<feature type="domain" description="H15" evidence="2">
    <location>
        <begin position="126"/>
        <end position="196"/>
    </location>
</feature>